<sequence length="235" mass="25935">MLINFKAVLAGLILFGSEATLSHASESAAFSPVSGLEPGRLTVISIDELPAALKKNSEEDLRRDVKNRSATGEVAVYEKISDEAILYATTYQNRLRTLQEASGNAKSKLADIGASKLNDYRFEGVVPQGPSLRGPWSSFDRIFRRPDGTLIVLHEWDFVADGGGVMAVKELMNLKVQNVPARFVVKKSPSGKKVSELTWVSSKKYYTIAVWDEVGNSPQQTYNLEWLMALVEPIK</sequence>
<evidence type="ECO:0000313" key="3">
    <source>
        <dbReference type="Proteomes" id="UP001595999"/>
    </source>
</evidence>
<evidence type="ECO:0000313" key="2">
    <source>
        <dbReference type="EMBL" id="MFC4492388.1"/>
    </source>
</evidence>
<dbReference type="Proteomes" id="UP001595999">
    <property type="component" value="Unassembled WGS sequence"/>
</dbReference>
<feature type="chain" id="PRO_5046556483" evidence="1">
    <location>
        <begin position="25"/>
        <end position="235"/>
    </location>
</feature>
<comment type="caution">
    <text evidence="2">The sequence shown here is derived from an EMBL/GenBank/DDBJ whole genome shotgun (WGS) entry which is preliminary data.</text>
</comment>
<keyword evidence="3" id="KW-1185">Reference proteome</keyword>
<dbReference type="RefSeq" id="WP_231462596.1">
    <property type="nucleotide sequence ID" value="NZ_JAJOHW010000078.1"/>
</dbReference>
<protein>
    <submittedName>
        <fullName evidence="2">Uncharacterized protein</fullName>
    </submittedName>
</protein>
<feature type="signal peptide" evidence="1">
    <location>
        <begin position="1"/>
        <end position="24"/>
    </location>
</feature>
<proteinExistence type="predicted"/>
<reference evidence="3" key="1">
    <citation type="journal article" date="2019" name="Int. J. Syst. Evol. Microbiol.">
        <title>The Global Catalogue of Microorganisms (GCM) 10K type strain sequencing project: providing services to taxonomists for standard genome sequencing and annotation.</title>
        <authorList>
            <consortium name="The Broad Institute Genomics Platform"/>
            <consortium name="The Broad Institute Genome Sequencing Center for Infectious Disease"/>
            <person name="Wu L."/>
            <person name="Ma J."/>
        </authorList>
    </citation>
    <scope>NUCLEOTIDE SEQUENCE [LARGE SCALE GENOMIC DNA]</scope>
    <source>
        <strain evidence="3">CGMCC 4.7608</strain>
    </source>
</reference>
<keyword evidence="1" id="KW-0732">Signal</keyword>
<dbReference type="EMBL" id="JBHSEK010000027">
    <property type="protein sequence ID" value="MFC4492388.1"/>
    <property type="molecule type" value="Genomic_DNA"/>
</dbReference>
<organism evidence="2 3">
    <name type="scientific">Chromobacterium aquaticum</name>
    <dbReference type="NCBI Taxonomy" id="467180"/>
    <lineage>
        <taxon>Bacteria</taxon>
        <taxon>Pseudomonadati</taxon>
        <taxon>Pseudomonadota</taxon>
        <taxon>Betaproteobacteria</taxon>
        <taxon>Neisseriales</taxon>
        <taxon>Chromobacteriaceae</taxon>
        <taxon>Chromobacterium</taxon>
    </lineage>
</organism>
<accession>A0ABV9A162</accession>
<gene>
    <name evidence="2" type="ORF">ACFO0R_22485</name>
</gene>
<name>A0ABV9A162_9NEIS</name>
<evidence type="ECO:0000256" key="1">
    <source>
        <dbReference type="SAM" id="SignalP"/>
    </source>
</evidence>